<evidence type="ECO:0000256" key="9">
    <source>
        <dbReference type="ARBA" id="ARBA00023136"/>
    </source>
</evidence>
<evidence type="ECO:0000256" key="5">
    <source>
        <dbReference type="ARBA" id="ARBA00022737"/>
    </source>
</evidence>
<feature type="repeat" description="ANK" evidence="12">
    <location>
        <begin position="587"/>
        <end position="620"/>
    </location>
</feature>
<evidence type="ECO:0000256" key="13">
    <source>
        <dbReference type="SAM" id="Phobius"/>
    </source>
</evidence>
<feature type="transmembrane region" description="Helical" evidence="13">
    <location>
        <begin position="793"/>
        <end position="817"/>
    </location>
</feature>
<feature type="transmembrane region" description="Helical" evidence="13">
    <location>
        <begin position="957"/>
        <end position="978"/>
    </location>
</feature>
<evidence type="ECO:0000256" key="12">
    <source>
        <dbReference type="PROSITE-ProRule" id="PRU00023"/>
    </source>
</evidence>
<dbReference type="InterPro" id="IPR002110">
    <property type="entry name" value="Ankyrin_rpt"/>
</dbReference>
<feature type="repeat" description="ANK" evidence="12">
    <location>
        <begin position="621"/>
        <end position="653"/>
    </location>
</feature>
<evidence type="ECO:0000256" key="3">
    <source>
        <dbReference type="ARBA" id="ARBA00022606"/>
    </source>
</evidence>
<feature type="repeat" description="ANK" evidence="12">
    <location>
        <begin position="486"/>
        <end position="518"/>
    </location>
</feature>
<feature type="domain" description="Ion transport" evidence="14">
    <location>
        <begin position="838"/>
        <end position="1065"/>
    </location>
</feature>
<dbReference type="InterPro" id="IPR052076">
    <property type="entry name" value="TRP_cation_channel"/>
</dbReference>
<keyword evidence="2" id="KW-0813">Transport</keyword>
<proteinExistence type="predicted"/>
<accession>A0A0P4W4H8</accession>
<sequence length="1219" mass="136506">MMQPPLWCRDTFKSLCAFISSRKMSTFPATLMRSLVAWRGKARRDGRPCCVDEATSPAMARYLQELLGTKTDGEGEVAKNSPPDPNADVCFMIESPYRVLKVAAKGDVEQLRKMCLDDPTKLTLKDRRGWTVAHHAAAHDRPHALVFLHNQGADMEAKDDNGDTPFHVAVLKDAIEALDTLLDCGVNTSITNLQGDAPIHVAINNNKISVVGLLTRRHQHVDLFQKDSRGRTPLHLAAHYDFAQCAKAVLESPGFNRCPNEACNYGYHPIHLAARNASVGVLEALLRFADSRGCIREKMITIPDLEGNVPLHLAVHGGEIKAVELCLRNGALISTQQHDSSTPVHLACSQGSYDIVKLMFTLQPQEKKKALATQDAQGMSPLHCAAMFDHPQLVAYLLDEGADIDMVDKEHRSPLLLAAAHRGWRSIGVLLSHGADLTIRDSNHKNILHVVVMSGGCLIELLSLNQAQESWWKSRITHMLNEQDSLGWSPLHHASRAGQISSLAYLLRLGASVRTKDKRNESPLHFAAKYGRYNTVRQLVESLNGFLILNECNDEGKTALHIASGEGHTRVVQLLLGKGALLHRDHQGRTPLHLAAEGGHLATLTAILAVHSHTLDQTDKEGNTPLHLAVCANKPEVVSQLMTLNCKLVENNSKCTPIDIALHYKLFEASLALVTHPRGPNEVLSTSSQLNGCICMALIRTLPRVFEAVLDQAIVRANVKETSRNFFIKYSFYPFEMNKEQLEGERIRKKDPKFRPLPLYACNAMVDCRRVELLMHPLTQTFLEMKWRAYGKYIHLSFLIIYLVFLFLVTFFALGYLGHSIHMVPANFTTSSTLYSSTTPCTPQFVYEPQEASGSIYFSAVAILVFAVLNILKELVQLYHHKLKYLAEGINMVEWTMYLTSTCMVLPVIVGGEWKAQQFNSASLAVFTAWFTLLLYFQRFDRIGIYIVMFLEILNTLIKVLLVFSVLIIAFGLAFYILMYPGSHLSFSSVPMSVMHAFSMMLGEVDFLNIFVYPYFGESTKGDLLLFPITTFALLLIFMILMPILLMNLLIGLAVGDIESVKKNAQLKRIAMQVEMHTDLENKLPEMLIQRVNKTEVLVYPNAVCGSNWIHRILGALNFACPMNASKDVDSEAQDSKSAEEYLWEEIEDQRKHLKDMSGVLDQQTKLLRLIVQKMEIRSEADECDEGVSLEEIIRAPSITRRFHSSSAVRRMPVPKKDI</sequence>
<feature type="repeat" description="ANK" evidence="12">
    <location>
        <begin position="377"/>
        <end position="409"/>
    </location>
</feature>
<evidence type="ECO:0000313" key="15">
    <source>
        <dbReference type="EMBL" id="JAI58209.1"/>
    </source>
</evidence>
<dbReference type="Pfam" id="PF12796">
    <property type="entry name" value="Ank_2"/>
    <property type="match status" value="5"/>
</dbReference>
<organism evidence="15">
    <name type="scientific">Scylla olivacea</name>
    <name type="common">Orange mud crab</name>
    <name type="synonym">Cancer olivacea</name>
    <dbReference type="NCBI Taxonomy" id="85551"/>
    <lineage>
        <taxon>Eukaryota</taxon>
        <taxon>Metazoa</taxon>
        <taxon>Ecdysozoa</taxon>
        <taxon>Arthropoda</taxon>
        <taxon>Crustacea</taxon>
        <taxon>Multicrustacea</taxon>
        <taxon>Malacostraca</taxon>
        <taxon>Eumalacostraca</taxon>
        <taxon>Eucarida</taxon>
        <taxon>Decapoda</taxon>
        <taxon>Pleocyemata</taxon>
        <taxon>Brachyura</taxon>
        <taxon>Eubrachyura</taxon>
        <taxon>Portunoidea</taxon>
        <taxon>Portunidae</taxon>
        <taxon>Portuninae</taxon>
        <taxon>Scylla</taxon>
    </lineage>
</organism>
<keyword evidence="3" id="KW-0716">Sensory transduction</keyword>
<dbReference type="PROSITE" id="PS50088">
    <property type="entry name" value="ANK_REPEAT"/>
    <property type="match status" value="10"/>
</dbReference>
<feature type="repeat" description="ANK" evidence="12">
    <location>
        <begin position="128"/>
        <end position="160"/>
    </location>
</feature>
<dbReference type="Gene3D" id="1.25.40.20">
    <property type="entry name" value="Ankyrin repeat-containing domain"/>
    <property type="match status" value="4"/>
</dbReference>
<keyword evidence="10" id="KW-0325">Glycoprotein</keyword>
<feature type="repeat" description="ANK" evidence="12">
    <location>
        <begin position="161"/>
        <end position="193"/>
    </location>
</feature>
<keyword evidence="9 13" id="KW-0472">Membrane</keyword>
<feature type="transmembrane region" description="Helical" evidence="13">
    <location>
        <begin position="1024"/>
        <end position="1055"/>
    </location>
</feature>
<dbReference type="PANTHER" id="PTHR47143:SF1">
    <property type="entry name" value="ION_TRANS DOMAIN-CONTAINING PROTEIN"/>
    <property type="match status" value="1"/>
</dbReference>
<evidence type="ECO:0000256" key="6">
    <source>
        <dbReference type="ARBA" id="ARBA00022989"/>
    </source>
</evidence>
<keyword evidence="8" id="KW-0406">Ion transport</keyword>
<evidence type="ECO:0000256" key="4">
    <source>
        <dbReference type="ARBA" id="ARBA00022692"/>
    </source>
</evidence>
<dbReference type="GO" id="GO:0034703">
    <property type="term" value="C:cation channel complex"/>
    <property type="evidence" value="ECO:0007669"/>
    <property type="project" value="UniProtKB-ARBA"/>
</dbReference>
<dbReference type="Pfam" id="PF00520">
    <property type="entry name" value="Ion_trans"/>
    <property type="match status" value="1"/>
</dbReference>
<feature type="transmembrane region" description="Helical" evidence="13">
    <location>
        <begin position="990"/>
        <end position="1012"/>
    </location>
</feature>
<evidence type="ECO:0000256" key="2">
    <source>
        <dbReference type="ARBA" id="ARBA00022448"/>
    </source>
</evidence>
<keyword evidence="11" id="KW-0407">Ion channel</keyword>
<feature type="repeat" description="ANK" evidence="12">
    <location>
        <begin position="410"/>
        <end position="442"/>
    </location>
</feature>
<dbReference type="PROSITE" id="PS50297">
    <property type="entry name" value="ANK_REP_REGION"/>
    <property type="match status" value="8"/>
</dbReference>
<evidence type="ECO:0000259" key="14">
    <source>
        <dbReference type="Pfam" id="PF00520"/>
    </source>
</evidence>
<comment type="subcellular location">
    <subcellularLocation>
        <location evidence="1">Membrane</location>
        <topology evidence="1">Multi-pass membrane protein</topology>
    </subcellularLocation>
</comment>
<feature type="repeat" description="ANK" evidence="12">
    <location>
        <begin position="306"/>
        <end position="338"/>
    </location>
</feature>
<keyword evidence="5" id="KW-0677">Repeat</keyword>
<evidence type="ECO:0000256" key="11">
    <source>
        <dbReference type="ARBA" id="ARBA00023303"/>
    </source>
</evidence>
<feature type="transmembrane region" description="Helical" evidence="13">
    <location>
        <begin position="854"/>
        <end position="872"/>
    </location>
</feature>
<dbReference type="GO" id="GO:0005216">
    <property type="term" value="F:monoatomic ion channel activity"/>
    <property type="evidence" value="ECO:0007669"/>
    <property type="project" value="InterPro"/>
</dbReference>
<name>A0A0P4W4H8_SCYOL</name>
<dbReference type="PANTHER" id="PTHR47143">
    <property type="entry name" value="TRANSIENT RECEPTOR POTENTIAL CATION CHANNEL PROTEIN PAINLESS"/>
    <property type="match status" value="1"/>
</dbReference>
<dbReference type="SUPFAM" id="SSF48403">
    <property type="entry name" value="Ankyrin repeat"/>
    <property type="match status" value="2"/>
</dbReference>
<dbReference type="InterPro" id="IPR036770">
    <property type="entry name" value="Ankyrin_rpt-contain_sf"/>
</dbReference>
<keyword evidence="4 13" id="KW-0812">Transmembrane</keyword>
<evidence type="ECO:0000256" key="10">
    <source>
        <dbReference type="ARBA" id="ARBA00023180"/>
    </source>
</evidence>
<keyword evidence="7 12" id="KW-0040">ANK repeat</keyword>
<dbReference type="EMBL" id="GDRN01102609">
    <property type="protein sequence ID" value="JAI58209.1"/>
    <property type="molecule type" value="Transcribed_RNA"/>
</dbReference>
<feature type="repeat" description="ANK" evidence="12">
    <location>
        <begin position="519"/>
        <end position="541"/>
    </location>
</feature>
<evidence type="ECO:0000256" key="7">
    <source>
        <dbReference type="ARBA" id="ARBA00023043"/>
    </source>
</evidence>
<feature type="transmembrane region" description="Helical" evidence="13">
    <location>
        <begin position="918"/>
        <end position="937"/>
    </location>
</feature>
<dbReference type="AlphaFoldDB" id="A0A0P4W4H8"/>
<protein>
    <recommendedName>
        <fullName evidence="14">Ion transport domain-containing protein</fullName>
    </recommendedName>
</protein>
<evidence type="ECO:0000256" key="1">
    <source>
        <dbReference type="ARBA" id="ARBA00004141"/>
    </source>
</evidence>
<dbReference type="InterPro" id="IPR005821">
    <property type="entry name" value="Ion_trans_dom"/>
</dbReference>
<keyword evidence="6 13" id="KW-1133">Transmembrane helix</keyword>
<reference evidence="15" key="1">
    <citation type="submission" date="2015-09" db="EMBL/GenBank/DDBJ databases">
        <title>Scylla olivacea transcriptome.</title>
        <authorList>
            <person name="Ikhwanuddin M."/>
        </authorList>
    </citation>
    <scope>NUCLEOTIDE SEQUENCE</scope>
</reference>
<dbReference type="Pfam" id="PF00023">
    <property type="entry name" value="Ank"/>
    <property type="match status" value="2"/>
</dbReference>
<dbReference type="SMART" id="SM00248">
    <property type="entry name" value="ANK"/>
    <property type="match status" value="15"/>
</dbReference>
<evidence type="ECO:0000256" key="8">
    <source>
        <dbReference type="ARBA" id="ARBA00023065"/>
    </source>
</evidence>
<feature type="repeat" description="ANK" evidence="12">
    <location>
        <begin position="555"/>
        <end position="587"/>
    </location>
</feature>